<dbReference type="RefSeq" id="WP_027752643.1">
    <property type="nucleotide sequence ID" value="NZ_BAAAPF010000251.1"/>
</dbReference>
<protein>
    <submittedName>
        <fullName evidence="2">Uncharacterized protein</fullName>
    </submittedName>
</protein>
<keyword evidence="3" id="KW-1185">Reference proteome</keyword>
<feature type="compositionally biased region" description="Low complexity" evidence="1">
    <location>
        <begin position="46"/>
        <end position="55"/>
    </location>
</feature>
<proteinExistence type="predicted"/>
<evidence type="ECO:0000313" key="2">
    <source>
        <dbReference type="EMBL" id="GAA1499597.1"/>
    </source>
</evidence>
<sequence length="194" mass="19226">MPLPAEDSPTHESVPGRSAPPRPIPGPRPVRPRGGSRSGPGGRGPGATAPGARPGPSGGQGRPAAGPQLQLVPATPDGAVDAADEAVDGLLESGRAPAEILVLTTGELHPWAAHELSFGEDGYWAQEAAGEDVFYADAGAAARLARRQVVVVAVNGGGDEATAAALPAAMTRAAALLVLCGDADYINGVLGVSA</sequence>
<feature type="compositionally biased region" description="Gly residues" evidence="1">
    <location>
        <begin position="36"/>
        <end position="45"/>
    </location>
</feature>
<evidence type="ECO:0000313" key="3">
    <source>
        <dbReference type="Proteomes" id="UP001500443"/>
    </source>
</evidence>
<accession>A0ABP4K830</accession>
<name>A0ABP4K830_9ACTN</name>
<dbReference type="EMBL" id="BAAAPF010000251">
    <property type="protein sequence ID" value="GAA1499597.1"/>
    <property type="molecule type" value="Genomic_DNA"/>
</dbReference>
<dbReference type="Proteomes" id="UP001500443">
    <property type="component" value="Unassembled WGS sequence"/>
</dbReference>
<reference evidence="3" key="1">
    <citation type="journal article" date="2019" name="Int. J. Syst. Evol. Microbiol.">
        <title>The Global Catalogue of Microorganisms (GCM) 10K type strain sequencing project: providing services to taxonomists for standard genome sequencing and annotation.</title>
        <authorList>
            <consortium name="The Broad Institute Genomics Platform"/>
            <consortium name="The Broad Institute Genome Sequencing Center for Infectious Disease"/>
            <person name="Wu L."/>
            <person name="Ma J."/>
        </authorList>
    </citation>
    <scope>NUCLEOTIDE SEQUENCE [LARGE SCALE GENOMIC DNA]</scope>
    <source>
        <strain evidence="3">JCM 15481</strain>
    </source>
</reference>
<feature type="compositionally biased region" description="Pro residues" evidence="1">
    <location>
        <begin position="18"/>
        <end position="29"/>
    </location>
</feature>
<comment type="caution">
    <text evidence="2">The sequence shown here is derived from an EMBL/GenBank/DDBJ whole genome shotgun (WGS) entry which is preliminary data.</text>
</comment>
<evidence type="ECO:0000256" key="1">
    <source>
        <dbReference type="SAM" id="MobiDB-lite"/>
    </source>
</evidence>
<feature type="region of interest" description="Disordered" evidence="1">
    <location>
        <begin position="1"/>
        <end position="75"/>
    </location>
</feature>
<organism evidence="2 3">
    <name type="scientific">Streptomyces synnematoformans</name>
    <dbReference type="NCBI Taxonomy" id="415721"/>
    <lineage>
        <taxon>Bacteria</taxon>
        <taxon>Bacillati</taxon>
        <taxon>Actinomycetota</taxon>
        <taxon>Actinomycetes</taxon>
        <taxon>Kitasatosporales</taxon>
        <taxon>Streptomycetaceae</taxon>
        <taxon>Streptomyces</taxon>
    </lineage>
</organism>
<gene>
    <name evidence="2" type="ORF">GCM10009802_53500</name>
</gene>